<evidence type="ECO:0000256" key="1">
    <source>
        <dbReference type="SAM" id="SignalP"/>
    </source>
</evidence>
<feature type="chain" id="PRO_5013130818" description="Secreted protein" evidence="1">
    <location>
        <begin position="16"/>
        <end position="97"/>
    </location>
</feature>
<keyword evidence="1" id="KW-0732">Signal</keyword>
<reference evidence="2" key="1">
    <citation type="submission" date="2015-04" db="UniProtKB">
        <authorList>
            <consortium name="EnsemblPlants"/>
        </authorList>
    </citation>
    <scope>IDENTIFICATION</scope>
</reference>
<organism evidence="2">
    <name type="scientific">Oryza meridionalis</name>
    <dbReference type="NCBI Taxonomy" id="40149"/>
    <lineage>
        <taxon>Eukaryota</taxon>
        <taxon>Viridiplantae</taxon>
        <taxon>Streptophyta</taxon>
        <taxon>Embryophyta</taxon>
        <taxon>Tracheophyta</taxon>
        <taxon>Spermatophyta</taxon>
        <taxon>Magnoliopsida</taxon>
        <taxon>Liliopsida</taxon>
        <taxon>Poales</taxon>
        <taxon>Poaceae</taxon>
        <taxon>BOP clade</taxon>
        <taxon>Oryzoideae</taxon>
        <taxon>Oryzeae</taxon>
        <taxon>Oryzinae</taxon>
        <taxon>Oryza</taxon>
    </lineage>
</organism>
<dbReference type="AlphaFoldDB" id="A0A0E0DDJ6"/>
<evidence type="ECO:0000313" key="3">
    <source>
        <dbReference type="Proteomes" id="UP000008021"/>
    </source>
</evidence>
<sequence>MLVVVLKAMVTMMLARPIMKFTSGMYTCPSYFLEVWITRTLGKHPRDSALERMANAPESMAWLAMMAARIATMNVGQNSGPAMQQQTKKTEYAACPM</sequence>
<evidence type="ECO:0000313" key="2">
    <source>
        <dbReference type="EnsemblPlants" id="OMERI04G09830.1"/>
    </source>
</evidence>
<dbReference type="Proteomes" id="UP000008021">
    <property type="component" value="Chromosome 4"/>
</dbReference>
<dbReference type="EnsemblPlants" id="OMERI04G09830.1">
    <property type="protein sequence ID" value="OMERI04G09830.1"/>
    <property type="gene ID" value="OMERI04G09830"/>
</dbReference>
<dbReference type="HOGENOM" id="CLU_2350288_0_0_1"/>
<name>A0A0E0DDJ6_9ORYZ</name>
<accession>A0A0E0DDJ6</accession>
<evidence type="ECO:0008006" key="4">
    <source>
        <dbReference type="Google" id="ProtNLM"/>
    </source>
</evidence>
<protein>
    <recommendedName>
        <fullName evidence="4">Secreted protein</fullName>
    </recommendedName>
</protein>
<feature type="signal peptide" evidence="1">
    <location>
        <begin position="1"/>
        <end position="15"/>
    </location>
</feature>
<keyword evidence="3" id="KW-1185">Reference proteome</keyword>
<dbReference type="Gramene" id="OMERI04G09830.1">
    <property type="protein sequence ID" value="OMERI04G09830.1"/>
    <property type="gene ID" value="OMERI04G09830"/>
</dbReference>
<proteinExistence type="predicted"/>
<reference evidence="2" key="2">
    <citation type="submission" date="2018-05" db="EMBL/GenBank/DDBJ databases">
        <title>OmerRS3 (Oryza meridionalis Reference Sequence Version 3).</title>
        <authorList>
            <person name="Zhang J."/>
            <person name="Kudrna D."/>
            <person name="Lee S."/>
            <person name="Talag J."/>
            <person name="Welchert J."/>
            <person name="Wing R.A."/>
        </authorList>
    </citation>
    <scope>NUCLEOTIDE SEQUENCE [LARGE SCALE GENOMIC DNA]</scope>
    <source>
        <strain evidence="2">cv. OR44</strain>
    </source>
</reference>